<reference evidence="11 12" key="1">
    <citation type="submission" date="2024-06" db="EMBL/GenBank/DDBJ databases">
        <title>Genomic Encyclopedia of Type Strains, Phase IV (KMG-IV): sequencing the most valuable type-strain genomes for metagenomic binning, comparative biology and taxonomic classification.</title>
        <authorList>
            <person name="Goeker M."/>
        </authorList>
    </citation>
    <scope>NUCLEOTIDE SEQUENCE [LARGE SCALE GENOMIC DNA]</scope>
    <source>
        <strain evidence="11 12">DSM 21460</strain>
    </source>
</reference>
<dbReference type="SUPFAM" id="SSF141523">
    <property type="entry name" value="L,D-transpeptidase catalytic domain-like"/>
    <property type="match status" value="1"/>
</dbReference>
<evidence type="ECO:0000256" key="3">
    <source>
        <dbReference type="ARBA" id="ARBA00022676"/>
    </source>
</evidence>
<dbReference type="Proteomes" id="UP001549162">
    <property type="component" value="Unassembled WGS sequence"/>
</dbReference>
<keyword evidence="4" id="KW-0808">Transferase</keyword>
<evidence type="ECO:0000313" key="11">
    <source>
        <dbReference type="EMBL" id="MET3617247.1"/>
    </source>
</evidence>
<evidence type="ECO:0000259" key="10">
    <source>
        <dbReference type="PROSITE" id="PS52029"/>
    </source>
</evidence>
<evidence type="ECO:0000256" key="5">
    <source>
        <dbReference type="ARBA" id="ARBA00022801"/>
    </source>
</evidence>
<dbReference type="Gene3D" id="2.40.440.10">
    <property type="entry name" value="L,D-transpeptidase catalytic domain-like"/>
    <property type="match status" value="1"/>
</dbReference>
<feature type="active site" description="Proton donor/acceptor" evidence="9">
    <location>
        <position position="172"/>
    </location>
</feature>
<dbReference type="InterPro" id="IPR036365">
    <property type="entry name" value="PGBD-like_sf"/>
</dbReference>
<dbReference type="PANTHER" id="PTHR30582:SF24">
    <property type="entry name" value="L,D-TRANSPEPTIDASE ERFK_SRFK-RELATED"/>
    <property type="match status" value="1"/>
</dbReference>
<name>A0ABV2J8Y8_9FIRM</name>
<dbReference type="PANTHER" id="PTHR30582">
    <property type="entry name" value="L,D-TRANSPEPTIDASE"/>
    <property type="match status" value="1"/>
</dbReference>
<dbReference type="InterPro" id="IPR005490">
    <property type="entry name" value="LD_TPept_cat_dom"/>
</dbReference>
<dbReference type="Pfam" id="PF03734">
    <property type="entry name" value="YkuD"/>
    <property type="match status" value="1"/>
</dbReference>
<evidence type="ECO:0000313" key="12">
    <source>
        <dbReference type="Proteomes" id="UP001549162"/>
    </source>
</evidence>
<dbReference type="InterPro" id="IPR038063">
    <property type="entry name" value="Transpep_catalytic_dom"/>
</dbReference>
<dbReference type="RefSeq" id="WP_354367503.1">
    <property type="nucleotide sequence ID" value="NZ_JBEPMA010000003.1"/>
</dbReference>
<comment type="caution">
    <text evidence="11">The sequence shown here is derived from an EMBL/GenBank/DDBJ whole genome shotgun (WGS) entry which is preliminary data.</text>
</comment>
<keyword evidence="8 9" id="KW-0961">Cell wall biogenesis/degradation</keyword>
<keyword evidence="12" id="KW-1185">Reference proteome</keyword>
<dbReference type="EMBL" id="JBEPMA010000003">
    <property type="protein sequence ID" value="MET3617247.1"/>
    <property type="molecule type" value="Genomic_DNA"/>
</dbReference>
<evidence type="ECO:0000256" key="7">
    <source>
        <dbReference type="ARBA" id="ARBA00022984"/>
    </source>
</evidence>
<keyword evidence="6 9" id="KW-0133">Cell shape</keyword>
<keyword evidence="3" id="KW-0328">Glycosyltransferase</keyword>
<dbReference type="InterPro" id="IPR050979">
    <property type="entry name" value="LD-transpeptidase"/>
</dbReference>
<proteinExistence type="inferred from homology"/>
<organism evidence="11 12">
    <name type="scientific">Peptoniphilus olsenii</name>
    <dbReference type="NCBI Taxonomy" id="411570"/>
    <lineage>
        <taxon>Bacteria</taxon>
        <taxon>Bacillati</taxon>
        <taxon>Bacillota</taxon>
        <taxon>Tissierellia</taxon>
        <taxon>Tissierellales</taxon>
        <taxon>Peptoniphilaceae</taxon>
        <taxon>Peptoniphilus</taxon>
    </lineage>
</organism>
<feature type="active site" description="Nucleophile" evidence="9">
    <location>
        <position position="188"/>
    </location>
</feature>
<sequence>MKNKFIILALAIFLFLPTYVFAEGFMQKNNFMDKSGAARVSELKKWQAQMNLPVTGALDQKTKTALYTPNYEVRDMIVKPPTSDVWITVNKSRRILTVYRGGQSIGKYPVTLGTNLTPTPSAKATIVNKHKNPAWGGMGGKYTPVASDDPNNPLGERWMGLKISGLSGYGIHGNIKPHQIGGYYSNGCIRMYNYDIENYVFPTMKVGAPVWLGTDNELENWGVYQYSRIKKEEPKPVEKPVEVVQDFPAADLLEF</sequence>
<evidence type="ECO:0000256" key="2">
    <source>
        <dbReference type="ARBA" id="ARBA00005992"/>
    </source>
</evidence>
<dbReference type="SUPFAM" id="SSF47090">
    <property type="entry name" value="PGBD-like"/>
    <property type="match status" value="1"/>
</dbReference>
<keyword evidence="11" id="KW-0449">Lipoprotein</keyword>
<keyword evidence="7 9" id="KW-0573">Peptidoglycan synthesis</keyword>
<evidence type="ECO:0000256" key="6">
    <source>
        <dbReference type="ARBA" id="ARBA00022960"/>
    </source>
</evidence>
<evidence type="ECO:0000256" key="8">
    <source>
        <dbReference type="ARBA" id="ARBA00023316"/>
    </source>
</evidence>
<keyword evidence="5" id="KW-0378">Hydrolase</keyword>
<comment type="pathway">
    <text evidence="1 9">Cell wall biogenesis; peptidoglycan biosynthesis.</text>
</comment>
<gene>
    <name evidence="11" type="ORF">ABID14_000875</name>
</gene>
<evidence type="ECO:0000256" key="9">
    <source>
        <dbReference type="PROSITE-ProRule" id="PRU01373"/>
    </source>
</evidence>
<dbReference type="PROSITE" id="PS52029">
    <property type="entry name" value="LD_TPASE"/>
    <property type="match status" value="1"/>
</dbReference>
<dbReference type="CDD" id="cd16913">
    <property type="entry name" value="YkuD_like"/>
    <property type="match status" value="1"/>
</dbReference>
<comment type="similarity">
    <text evidence="2">Belongs to the YkuD family.</text>
</comment>
<accession>A0ABV2J8Y8</accession>
<protein>
    <submittedName>
        <fullName evidence="11">Lipoprotein-anchoring transpeptidase ErfK/SrfK</fullName>
    </submittedName>
</protein>
<evidence type="ECO:0000256" key="1">
    <source>
        <dbReference type="ARBA" id="ARBA00004752"/>
    </source>
</evidence>
<evidence type="ECO:0000256" key="4">
    <source>
        <dbReference type="ARBA" id="ARBA00022679"/>
    </source>
</evidence>
<feature type="domain" description="L,D-TPase catalytic" evidence="10">
    <location>
        <begin position="85"/>
        <end position="213"/>
    </location>
</feature>